<evidence type="ECO:0000256" key="8">
    <source>
        <dbReference type="ARBA" id="ARBA00022989"/>
    </source>
</evidence>
<feature type="non-terminal residue" evidence="10">
    <location>
        <position position="1"/>
    </location>
</feature>
<keyword evidence="11" id="KW-1185">Reference proteome</keyword>
<evidence type="ECO:0000256" key="4">
    <source>
        <dbReference type="ARBA" id="ARBA00022676"/>
    </source>
</evidence>
<sequence>LTAYHSYLLGHVADKIDPSFVKLHESRGIENERHKFFMRMTGEFLKKKKF</sequence>
<organism evidence="10 11">
    <name type="scientific">Brachionus calyciflorus</name>
    <dbReference type="NCBI Taxonomy" id="104777"/>
    <lineage>
        <taxon>Eukaryota</taxon>
        <taxon>Metazoa</taxon>
        <taxon>Spiralia</taxon>
        <taxon>Gnathifera</taxon>
        <taxon>Rotifera</taxon>
        <taxon>Eurotatoria</taxon>
        <taxon>Monogononta</taxon>
        <taxon>Pseudotrocha</taxon>
        <taxon>Ploima</taxon>
        <taxon>Brachionidae</taxon>
        <taxon>Brachionus</taxon>
    </lineage>
</organism>
<comment type="pathway">
    <text evidence="2">Protein modification; protein glycosylation.</text>
</comment>
<keyword evidence="9" id="KW-0472">Membrane</keyword>
<comment type="caution">
    <text evidence="10">The sequence shown here is derived from an EMBL/GenBank/DDBJ whole genome shotgun (WGS) entry which is preliminary data.</text>
</comment>
<keyword evidence="4" id="KW-0328">Glycosyltransferase</keyword>
<dbReference type="UniPathway" id="UPA00378"/>
<proteinExistence type="inferred from homology"/>
<evidence type="ECO:0000256" key="6">
    <source>
        <dbReference type="ARBA" id="ARBA00022692"/>
    </source>
</evidence>
<dbReference type="InterPro" id="IPR004856">
    <property type="entry name" value="Glyco_trans_ALG6/ALG8"/>
</dbReference>
<dbReference type="OrthoDB" id="4983at2759"/>
<comment type="similarity">
    <text evidence="3">Belongs to the ALG6/ALG8 glucosyltransferase family.</text>
</comment>
<evidence type="ECO:0000256" key="7">
    <source>
        <dbReference type="ARBA" id="ARBA00022824"/>
    </source>
</evidence>
<dbReference type="EMBL" id="CAJNOC010014607">
    <property type="protein sequence ID" value="CAF1161612.1"/>
    <property type="molecule type" value="Genomic_DNA"/>
</dbReference>
<reference evidence="10" key="1">
    <citation type="submission" date="2021-02" db="EMBL/GenBank/DDBJ databases">
        <authorList>
            <person name="Nowell W R."/>
        </authorList>
    </citation>
    <scope>NUCLEOTIDE SEQUENCE</scope>
    <source>
        <strain evidence="10">Ploen Becks lab</strain>
    </source>
</reference>
<gene>
    <name evidence="10" type="ORF">OXX778_LOCUS23604</name>
</gene>
<evidence type="ECO:0000256" key="5">
    <source>
        <dbReference type="ARBA" id="ARBA00022679"/>
    </source>
</evidence>
<accession>A0A814TH08</accession>
<dbReference type="AlphaFoldDB" id="A0A814TH08"/>
<dbReference type="Pfam" id="PF03155">
    <property type="entry name" value="Alg6_Alg8"/>
    <property type="match status" value="1"/>
</dbReference>
<protein>
    <submittedName>
        <fullName evidence="10">Uncharacterized protein</fullName>
    </submittedName>
</protein>
<keyword evidence="6" id="KW-0812">Transmembrane</keyword>
<evidence type="ECO:0000313" key="11">
    <source>
        <dbReference type="Proteomes" id="UP000663879"/>
    </source>
</evidence>
<evidence type="ECO:0000256" key="3">
    <source>
        <dbReference type="ARBA" id="ARBA00008715"/>
    </source>
</evidence>
<dbReference type="GO" id="GO:0016758">
    <property type="term" value="F:hexosyltransferase activity"/>
    <property type="evidence" value="ECO:0007669"/>
    <property type="project" value="InterPro"/>
</dbReference>
<name>A0A814TH08_9BILA</name>
<evidence type="ECO:0000313" key="10">
    <source>
        <dbReference type="EMBL" id="CAF1161612.1"/>
    </source>
</evidence>
<comment type="subcellular location">
    <subcellularLocation>
        <location evidence="1">Endoplasmic reticulum membrane</location>
        <topology evidence="1">Multi-pass membrane protein</topology>
    </subcellularLocation>
</comment>
<keyword evidence="5" id="KW-0808">Transferase</keyword>
<keyword evidence="8" id="KW-1133">Transmembrane helix</keyword>
<evidence type="ECO:0000256" key="2">
    <source>
        <dbReference type="ARBA" id="ARBA00004922"/>
    </source>
</evidence>
<dbReference type="Proteomes" id="UP000663879">
    <property type="component" value="Unassembled WGS sequence"/>
</dbReference>
<dbReference type="GO" id="GO:0005789">
    <property type="term" value="C:endoplasmic reticulum membrane"/>
    <property type="evidence" value="ECO:0007669"/>
    <property type="project" value="UniProtKB-SubCell"/>
</dbReference>
<evidence type="ECO:0000256" key="1">
    <source>
        <dbReference type="ARBA" id="ARBA00004477"/>
    </source>
</evidence>
<evidence type="ECO:0000256" key="9">
    <source>
        <dbReference type="ARBA" id="ARBA00023136"/>
    </source>
</evidence>
<keyword evidence="7" id="KW-0256">Endoplasmic reticulum</keyword>